<sequence length="282" mass="32459">MQSRKIRTQAAALLVGVTTLSDLIGYKILCEPEWRMLWTELQPHFSDMSTFIRSVCSTVTAWCNTLVALLDDNTNFEWTKQSVQSTSLANRPTFTEDSWADIKVDHASGRIEAREEKPTMSVSGFSSTPLTRDSLDILPDVSSLERPEYLMLKPPYHLIISHSAHQKEMVVQCSHPPTLKVIERYLKQWTKRDNNTVNRPLAVIITLQKSPFGLRIVFDRLHISMQNARMHYLLGPTMLLSFVEGVLGYKLTFGNGDMWTFRKKTEFRGGDVWRWRNACVYE</sequence>
<gene>
    <name evidence="1" type="ORF">K432DRAFT_413867</name>
</gene>
<dbReference type="OrthoDB" id="4926491at2759"/>
<proteinExistence type="predicted"/>
<accession>A0A8E2EII3</accession>
<evidence type="ECO:0000313" key="1">
    <source>
        <dbReference type="EMBL" id="OCK84637.1"/>
    </source>
</evidence>
<evidence type="ECO:0000313" key="2">
    <source>
        <dbReference type="Proteomes" id="UP000250266"/>
    </source>
</evidence>
<dbReference type="EMBL" id="KV744833">
    <property type="protein sequence ID" value="OCK84637.1"/>
    <property type="molecule type" value="Genomic_DNA"/>
</dbReference>
<keyword evidence="2" id="KW-1185">Reference proteome</keyword>
<name>A0A8E2EII3_9PEZI</name>
<dbReference type="Proteomes" id="UP000250266">
    <property type="component" value="Unassembled WGS sequence"/>
</dbReference>
<reference evidence="1 2" key="1">
    <citation type="journal article" date="2016" name="Nat. Commun.">
        <title>Ectomycorrhizal ecology is imprinted in the genome of the dominant symbiotic fungus Cenococcum geophilum.</title>
        <authorList>
            <consortium name="DOE Joint Genome Institute"/>
            <person name="Peter M."/>
            <person name="Kohler A."/>
            <person name="Ohm R.A."/>
            <person name="Kuo A."/>
            <person name="Krutzmann J."/>
            <person name="Morin E."/>
            <person name="Arend M."/>
            <person name="Barry K.W."/>
            <person name="Binder M."/>
            <person name="Choi C."/>
            <person name="Clum A."/>
            <person name="Copeland A."/>
            <person name="Grisel N."/>
            <person name="Haridas S."/>
            <person name="Kipfer T."/>
            <person name="LaButti K."/>
            <person name="Lindquist E."/>
            <person name="Lipzen A."/>
            <person name="Maire R."/>
            <person name="Meier B."/>
            <person name="Mihaltcheva S."/>
            <person name="Molinier V."/>
            <person name="Murat C."/>
            <person name="Poggeler S."/>
            <person name="Quandt C.A."/>
            <person name="Sperisen C."/>
            <person name="Tritt A."/>
            <person name="Tisserant E."/>
            <person name="Crous P.W."/>
            <person name="Henrissat B."/>
            <person name="Nehls U."/>
            <person name="Egli S."/>
            <person name="Spatafora J.W."/>
            <person name="Grigoriev I.V."/>
            <person name="Martin F.M."/>
        </authorList>
    </citation>
    <scope>NUCLEOTIDE SEQUENCE [LARGE SCALE GENOMIC DNA]</scope>
    <source>
        <strain evidence="1 2">CBS 459.81</strain>
    </source>
</reference>
<protein>
    <submittedName>
        <fullName evidence="1">Uncharacterized protein</fullName>
    </submittedName>
</protein>
<organism evidence="1 2">
    <name type="scientific">Lepidopterella palustris CBS 459.81</name>
    <dbReference type="NCBI Taxonomy" id="1314670"/>
    <lineage>
        <taxon>Eukaryota</taxon>
        <taxon>Fungi</taxon>
        <taxon>Dikarya</taxon>
        <taxon>Ascomycota</taxon>
        <taxon>Pezizomycotina</taxon>
        <taxon>Dothideomycetes</taxon>
        <taxon>Pleosporomycetidae</taxon>
        <taxon>Mytilinidiales</taxon>
        <taxon>Argynnaceae</taxon>
        <taxon>Lepidopterella</taxon>
    </lineage>
</organism>
<dbReference type="AlphaFoldDB" id="A0A8E2EII3"/>